<gene>
    <name evidence="1" type="ORF">RI048_06875</name>
</gene>
<dbReference type="EMBL" id="JAVLSJ010000003">
    <property type="protein sequence ID" value="MDR9847934.1"/>
    <property type="molecule type" value="Genomic_DNA"/>
</dbReference>
<accession>A0ABU2EIG6</accession>
<sequence>MSGSESKGGEISGLAMSGVRDDMKLCEKSGMRVRAGAGGQMSGGIRPAMATCRERIRLSIGSGEKKRTPANFDFLQEFLKIEICIGSSIFFNQERPTPWRNGRLPAAGGDQK</sequence>
<protein>
    <submittedName>
        <fullName evidence="1">Uncharacterized protein</fullName>
    </submittedName>
</protein>
<proteinExistence type="predicted"/>
<organism evidence="1 2">
    <name type="scientific">Herbaspirillum huttiense subsp. lycopersici</name>
    <dbReference type="NCBI Taxonomy" id="3074428"/>
    <lineage>
        <taxon>Bacteria</taxon>
        <taxon>Pseudomonadati</taxon>
        <taxon>Pseudomonadota</taxon>
        <taxon>Betaproteobacteria</taxon>
        <taxon>Burkholderiales</taxon>
        <taxon>Oxalobacteraceae</taxon>
        <taxon>Herbaspirillum</taxon>
    </lineage>
</organism>
<name>A0ABU2EIG6_9BURK</name>
<evidence type="ECO:0000313" key="2">
    <source>
        <dbReference type="Proteomes" id="UP001246576"/>
    </source>
</evidence>
<dbReference type="RefSeq" id="WP_209567172.1">
    <property type="nucleotide sequence ID" value="NZ_JAVLSJ010000003.1"/>
</dbReference>
<reference evidence="1" key="1">
    <citation type="submission" date="2023-09" db="EMBL/GenBank/DDBJ databases">
        <title>Description of first Herbaspirillum huttiense subsp. nephrolepsisexaltata and Herbaspirillum huttiense subsp. lycopersicon.</title>
        <authorList>
            <person name="Poudel M."/>
            <person name="Sharma A."/>
            <person name="Goss E."/>
            <person name="Tapia J.H."/>
            <person name="Harmon C.M."/>
            <person name="Jones J.B."/>
        </authorList>
    </citation>
    <scope>NUCLEOTIDE SEQUENCE</scope>
    <source>
        <strain evidence="1">SE1</strain>
    </source>
</reference>
<comment type="caution">
    <text evidence="1">The sequence shown here is derived from an EMBL/GenBank/DDBJ whole genome shotgun (WGS) entry which is preliminary data.</text>
</comment>
<keyword evidence="2" id="KW-1185">Reference proteome</keyword>
<dbReference type="Proteomes" id="UP001246576">
    <property type="component" value="Unassembled WGS sequence"/>
</dbReference>
<evidence type="ECO:0000313" key="1">
    <source>
        <dbReference type="EMBL" id="MDR9847934.1"/>
    </source>
</evidence>